<dbReference type="EMBL" id="QCYY01001010">
    <property type="protein sequence ID" value="ROT81159.1"/>
    <property type="molecule type" value="Genomic_DNA"/>
</dbReference>
<accession>A0A3R7PSF2</accession>
<proteinExistence type="predicted"/>
<reference evidence="2 3" key="1">
    <citation type="submission" date="2018-04" db="EMBL/GenBank/DDBJ databases">
        <authorList>
            <person name="Zhang X."/>
            <person name="Yuan J."/>
            <person name="Li F."/>
            <person name="Xiang J."/>
        </authorList>
    </citation>
    <scope>NUCLEOTIDE SEQUENCE [LARGE SCALE GENOMIC DNA]</scope>
    <source>
        <tissue evidence="2">Muscle</tissue>
    </source>
</reference>
<dbReference type="AlphaFoldDB" id="A0A3R7PSF2"/>
<reference evidence="2 3" key="2">
    <citation type="submission" date="2019-01" db="EMBL/GenBank/DDBJ databases">
        <title>The decoding of complex shrimp genome reveals the adaptation for benthos swimmer, frequently molting mechanism and breeding impact on genome.</title>
        <authorList>
            <person name="Sun Y."/>
            <person name="Gao Y."/>
            <person name="Yu Y."/>
        </authorList>
    </citation>
    <scope>NUCLEOTIDE SEQUENCE [LARGE SCALE GENOMIC DNA]</scope>
    <source>
        <tissue evidence="2">Muscle</tissue>
    </source>
</reference>
<protein>
    <submittedName>
        <fullName evidence="2">Uncharacterized protein</fullName>
    </submittedName>
</protein>
<keyword evidence="3" id="KW-1185">Reference proteome</keyword>
<comment type="caution">
    <text evidence="2">The sequence shown here is derived from an EMBL/GenBank/DDBJ whole genome shotgun (WGS) entry which is preliminary data.</text>
</comment>
<sequence length="104" mass="11304">VSKDHLVHYPSTAEGEPALYTSTLGLTLTATSSLFAEGVLNLRCTATVHVYEWSTDVSLHLDNVTYSQPHHLPTLQQTDGATSAFSSCLLIAFSLFSFCVLRLS</sequence>
<keyword evidence="1" id="KW-0472">Membrane</keyword>
<name>A0A3R7PSF2_PENVA</name>
<evidence type="ECO:0000313" key="3">
    <source>
        <dbReference type="Proteomes" id="UP000283509"/>
    </source>
</evidence>
<feature type="transmembrane region" description="Helical" evidence="1">
    <location>
        <begin position="84"/>
        <end position="103"/>
    </location>
</feature>
<gene>
    <name evidence="2" type="ORF">C7M84_000090</name>
</gene>
<dbReference type="Proteomes" id="UP000283509">
    <property type="component" value="Unassembled WGS sequence"/>
</dbReference>
<evidence type="ECO:0000256" key="1">
    <source>
        <dbReference type="SAM" id="Phobius"/>
    </source>
</evidence>
<keyword evidence="1" id="KW-1133">Transmembrane helix</keyword>
<feature type="non-terminal residue" evidence="2">
    <location>
        <position position="1"/>
    </location>
</feature>
<keyword evidence="1" id="KW-0812">Transmembrane</keyword>
<evidence type="ECO:0000313" key="2">
    <source>
        <dbReference type="EMBL" id="ROT81159.1"/>
    </source>
</evidence>
<organism evidence="2 3">
    <name type="scientific">Penaeus vannamei</name>
    <name type="common">Whiteleg shrimp</name>
    <name type="synonym">Litopenaeus vannamei</name>
    <dbReference type="NCBI Taxonomy" id="6689"/>
    <lineage>
        <taxon>Eukaryota</taxon>
        <taxon>Metazoa</taxon>
        <taxon>Ecdysozoa</taxon>
        <taxon>Arthropoda</taxon>
        <taxon>Crustacea</taxon>
        <taxon>Multicrustacea</taxon>
        <taxon>Malacostraca</taxon>
        <taxon>Eumalacostraca</taxon>
        <taxon>Eucarida</taxon>
        <taxon>Decapoda</taxon>
        <taxon>Dendrobranchiata</taxon>
        <taxon>Penaeoidea</taxon>
        <taxon>Penaeidae</taxon>
        <taxon>Penaeus</taxon>
    </lineage>
</organism>